<evidence type="ECO:0000256" key="5">
    <source>
        <dbReference type="ARBA" id="ARBA00047754"/>
    </source>
</evidence>
<keyword evidence="4" id="KW-0547">Nucleotide-binding</keyword>
<dbReference type="EMBL" id="QRHL01000002">
    <property type="protein sequence ID" value="RHF74240.1"/>
    <property type="molecule type" value="Genomic_DNA"/>
</dbReference>
<dbReference type="Proteomes" id="UP000284676">
    <property type="component" value="Unassembled WGS sequence"/>
</dbReference>
<evidence type="ECO:0000256" key="1">
    <source>
        <dbReference type="ARBA" id="ARBA00007405"/>
    </source>
</evidence>
<feature type="chain" id="PRO_5019058141" description="ribonucleoside-diphosphate reductase" evidence="6">
    <location>
        <begin position="20"/>
        <end position="150"/>
    </location>
</feature>
<evidence type="ECO:0000313" key="9">
    <source>
        <dbReference type="Proteomes" id="UP000284676"/>
    </source>
</evidence>
<gene>
    <name evidence="8" type="ORF">DW663_01885</name>
</gene>
<evidence type="ECO:0000259" key="7">
    <source>
        <dbReference type="Pfam" id="PF12637"/>
    </source>
</evidence>
<sequence length="150" mass="15924">MKKAVVILAGVLLAQNTLASKVVNKDVTFSEKTYGVYSTEMTVSVKDGKIESFSAVKGCPGNLAAIGKLLPGMEVTKVIELLDDNYCSDVPLAGYTSCMDNLVEMLKKHVTEEGKGPMVEIRKAQKAAKQKVAFAGHVCSGCGLCQASFS</sequence>
<dbReference type="GO" id="GO:0000166">
    <property type="term" value="F:nucleotide binding"/>
    <property type="evidence" value="ECO:0007669"/>
    <property type="project" value="UniProtKB-KW"/>
</dbReference>
<dbReference type="EC" id="1.17.4.1" evidence="2"/>
<comment type="similarity">
    <text evidence="1">Belongs to the ribonucleoside diphosphate reductase class-2 family.</text>
</comment>
<dbReference type="InterPro" id="IPR024434">
    <property type="entry name" value="TSCPD_dom"/>
</dbReference>
<reference evidence="8 9" key="1">
    <citation type="submission" date="2018-08" db="EMBL/GenBank/DDBJ databases">
        <title>A genome reference for cultivated species of the human gut microbiota.</title>
        <authorList>
            <person name="Zou Y."/>
            <person name="Xue W."/>
            <person name="Luo G."/>
        </authorList>
    </citation>
    <scope>NUCLEOTIDE SEQUENCE [LARGE SCALE GENOMIC DNA]</scope>
    <source>
        <strain evidence="8 9">AM25-1</strain>
    </source>
</reference>
<comment type="catalytic activity">
    <reaction evidence="5">
        <text>a 2'-deoxyribonucleoside 5'-diphosphate + [thioredoxin]-disulfide + H2O = a ribonucleoside 5'-diphosphate + [thioredoxin]-dithiol</text>
        <dbReference type="Rhea" id="RHEA:23252"/>
        <dbReference type="Rhea" id="RHEA-COMP:10698"/>
        <dbReference type="Rhea" id="RHEA-COMP:10700"/>
        <dbReference type="ChEBI" id="CHEBI:15377"/>
        <dbReference type="ChEBI" id="CHEBI:29950"/>
        <dbReference type="ChEBI" id="CHEBI:50058"/>
        <dbReference type="ChEBI" id="CHEBI:57930"/>
        <dbReference type="ChEBI" id="CHEBI:73316"/>
        <dbReference type="EC" id="1.17.4.1"/>
    </reaction>
</comment>
<dbReference type="GO" id="GO:0004748">
    <property type="term" value="F:ribonucleoside-diphosphate reductase activity, thioredoxin disulfide as acceptor"/>
    <property type="evidence" value="ECO:0007669"/>
    <property type="project" value="UniProtKB-EC"/>
</dbReference>
<keyword evidence="6" id="KW-0732">Signal</keyword>
<accession>A0A414Q0B5</accession>
<comment type="caution">
    <text evidence="8">The sequence shown here is derived from an EMBL/GenBank/DDBJ whole genome shotgun (WGS) entry which is preliminary data.</text>
</comment>
<evidence type="ECO:0000256" key="3">
    <source>
        <dbReference type="ARBA" id="ARBA00022634"/>
    </source>
</evidence>
<name>A0A414Q0B5_FUSMR</name>
<evidence type="ECO:0000256" key="4">
    <source>
        <dbReference type="ARBA" id="ARBA00022741"/>
    </source>
</evidence>
<dbReference type="RefSeq" id="WP_118233967.1">
    <property type="nucleotide sequence ID" value="NZ_QRHL01000002.1"/>
</dbReference>
<dbReference type="Pfam" id="PF12637">
    <property type="entry name" value="TSCPD"/>
    <property type="match status" value="1"/>
</dbReference>
<feature type="domain" description="TSCPD" evidence="7">
    <location>
        <begin position="29"/>
        <end position="109"/>
    </location>
</feature>
<dbReference type="GO" id="GO:0071897">
    <property type="term" value="P:DNA biosynthetic process"/>
    <property type="evidence" value="ECO:0007669"/>
    <property type="project" value="UniProtKB-KW"/>
</dbReference>
<evidence type="ECO:0000256" key="2">
    <source>
        <dbReference type="ARBA" id="ARBA00012274"/>
    </source>
</evidence>
<organism evidence="8 9">
    <name type="scientific">Fusobacterium mortiferum</name>
    <dbReference type="NCBI Taxonomy" id="850"/>
    <lineage>
        <taxon>Bacteria</taxon>
        <taxon>Fusobacteriati</taxon>
        <taxon>Fusobacteriota</taxon>
        <taxon>Fusobacteriia</taxon>
        <taxon>Fusobacteriales</taxon>
        <taxon>Fusobacteriaceae</taxon>
        <taxon>Fusobacterium</taxon>
    </lineage>
</organism>
<proteinExistence type="inferred from homology"/>
<keyword evidence="3" id="KW-0237">DNA synthesis</keyword>
<dbReference type="AlphaFoldDB" id="A0A414Q0B5"/>
<feature type="signal peptide" evidence="6">
    <location>
        <begin position="1"/>
        <end position="19"/>
    </location>
</feature>
<evidence type="ECO:0000256" key="6">
    <source>
        <dbReference type="SAM" id="SignalP"/>
    </source>
</evidence>
<evidence type="ECO:0000313" key="8">
    <source>
        <dbReference type="EMBL" id="RHF74240.1"/>
    </source>
</evidence>
<protein>
    <recommendedName>
        <fullName evidence="2">ribonucleoside-diphosphate reductase</fullName>
        <ecNumber evidence="2">1.17.4.1</ecNumber>
    </recommendedName>
</protein>